<proteinExistence type="predicted"/>
<protein>
    <submittedName>
        <fullName evidence="1">Uncharacterized protein</fullName>
    </submittedName>
</protein>
<name>A0A7C9DF01_OPUST</name>
<dbReference type="EMBL" id="GISG01119496">
    <property type="protein sequence ID" value="MBA4640526.1"/>
    <property type="molecule type" value="Transcribed_RNA"/>
</dbReference>
<reference evidence="1" key="2">
    <citation type="submission" date="2020-07" db="EMBL/GenBank/DDBJ databases">
        <authorList>
            <person name="Vera ALvarez R."/>
            <person name="Arias-Moreno D.M."/>
            <person name="Jimenez-Jacinto V."/>
            <person name="Jimenez-Bremont J.F."/>
            <person name="Swaminathan K."/>
            <person name="Moose S.P."/>
            <person name="Guerrero-Gonzalez M.L."/>
            <person name="Marino-Ramirez L."/>
            <person name="Landsman D."/>
            <person name="Rodriguez-Kessler M."/>
            <person name="Delgado-Sanchez P."/>
        </authorList>
    </citation>
    <scope>NUCLEOTIDE SEQUENCE</scope>
    <source>
        <tissue evidence="1">Cladode</tissue>
    </source>
</reference>
<dbReference type="AlphaFoldDB" id="A0A7C9DF01"/>
<sequence length="132" mass="14706">MVDHPLTIPEAFTTTKKPNDASKLINCFQVTFQIFMWPFQHFGLSLATKVKLGQDHFSRLQSLVNILNSSPNGMRPNLGRTHGGFKGRKAVIKGTQNGDNTISNCLTLLKGFPHESCFRAQSIHCCYSSSSY</sequence>
<evidence type="ECO:0000313" key="1">
    <source>
        <dbReference type="EMBL" id="MBA4640526.1"/>
    </source>
</evidence>
<organism evidence="1">
    <name type="scientific">Opuntia streptacantha</name>
    <name type="common">Prickly pear cactus</name>
    <name type="synonym">Opuntia cardona</name>
    <dbReference type="NCBI Taxonomy" id="393608"/>
    <lineage>
        <taxon>Eukaryota</taxon>
        <taxon>Viridiplantae</taxon>
        <taxon>Streptophyta</taxon>
        <taxon>Embryophyta</taxon>
        <taxon>Tracheophyta</taxon>
        <taxon>Spermatophyta</taxon>
        <taxon>Magnoliopsida</taxon>
        <taxon>eudicotyledons</taxon>
        <taxon>Gunneridae</taxon>
        <taxon>Pentapetalae</taxon>
        <taxon>Caryophyllales</taxon>
        <taxon>Cactineae</taxon>
        <taxon>Cactaceae</taxon>
        <taxon>Opuntioideae</taxon>
        <taxon>Opuntia</taxon>
    </lineage>
</organism>
<reference evidence="1" key="1">
    <citation type="journal article" date="2013" name="J. Plant Res.">
        <title>Effect of fungi and light on seed germination of three Opuntia species from semiarid lands of central Mexico.</title>
        <authorList>
            <person name="Delgado-Sanchez P."/>
            <person name="Jimenez-Bremont J.F."/>
            <person name="Guerrero-Gonzalez Mde L."/>
            <person name="Flores J."/>
        </authorList>
    </citation>
    <scope>NUCLEOTIDE SEQUENCE</scope>
    <source>
        <tissue evidence="1">Cladode</tissue>
    </source>
</reference>
<accession>A0A7C9DF01</accession>